<proteinExistence type="inferred from homology"/>
<feature type="transmembrane region" description="Helical" evidence="8">
    <location>
        <begin position="71"/>
        <end position="87"/>
    </location>
</feature>
<name>A0A2R8CLY5_9GAMM</name>
<keyword evidence="2" id="KW-1003">Cell membrane</keyword>
<dbReference type="PANTHER" id="PTHR30509:SF9">
    <property type="entry name" value="MULTIDRUG RESISTANCE PROTEIN MDTO"/>
    <property type="match status" value="1"/>
</dbReference>
<reference evidence="11" key="1">
    <citation type="submission" date="2018-03" db="EMBL/GenBank/DDBJ databases">
        <authorList>
            <person name="Navarro De La Torre S."/>
        </authorList>
    </citation>
    <scope>NUCLEOTIDE SEQUENCE [LARGE SCALE GENOMIC DNA]</scope>
    <source>
        <strain evidence="11">EAod3</strain>
    </source>
</reference>
<keyword evidence="11" id="KW-1185">Reference proteome</keyword>
<feature type="transmembrane region" description="Helical" evidence="8">
    <location>
        <begin position="140"/>
        <end position="162"/>
    </location>
</feature>
<dbReference type="PANTHER" id="PTHR30509">
    <property type="entry name" value="P-HYDROXYBENZOIC ACID EFFLUX PUMP SUBUNIT-RELATED"/>
    <property type="match status" value="1"/>
</dbReference>
<evidence type="ECO:0000313" key="11">
    <source>
        <dbReference type="Proteomes" id="UP000244934"/>
    </source>
</evidence>
<evidence type="ECO:0000256" key="3">
    <source>
        <dbReference type="ARBA" id="ARBA00022692"/>
    </source>
</evidence>
<feature type="transmembrane region" description="Helical" evidence="8">
    <location>
        <begin position="20"/>
        <end position="38"/>
    </location>
</feature>
<evidence type="ECO:0000259" key="9">
    <source>
        <dbReference type="Pfam" id="PF13515"/>
    </source>
</evidence>
<dbReference type="RefSeq" id="WP_108842718.1">
    <property type="nucleotide sequence ID" value="NZ_ONZI01000002.1"/>
</dbReference>
<dbReference type="EMBL" id="ONZI01000002">
    <property type="protein sequence ID" value="SPJ33917.1"/>
    <property type="molecule type" value="Genomic_DNA"/>
</dbReference>
<evidence type="ECO:0000256" key="7">
    <source>
        <dbReference type="SAM" id="MobiDB-lite"/>
    </source>
</evidence>
<dbReference type="GO" id="GO:0005886">
    <property type="term" value="C:plasma membrane"/>
    <property type="evidence" value="ECO:0007669"/>
    <property type="project" value="UniProtKB-SubCell"/>
</dbReference>
<dbReference type="InterPro" id="IPR049453">
    <property type="entry name" value="Memb_transporter_dom"/>
</dbReference>
<dbReference type="Pfam" id="PF13515">
    <property type="entry name" value="FUSC_2"/>
    <property type="match status" value="1"/>
</dbReference>
<gene>
    <name evidence="10" type="primary">yeeA</name>
    <name evidence="10" type="ORF">KSP9073_01945</name>
</gene>
<evidence type="ECO:0000256" key="5">
    <source>
        <dbReference type="ARBA" id="ARBA00023136"/>
    </source>
</evidence>
<accession>A0A2R8CLY5</accession>
<keyword evidence="3 8" id="KW-0812">Transmembrane</keyword>
<feature type="compositionally biased region" description="Basic and acidic residues" evidence="7">
    <location>
        <begin position="368"/>
        <end position="380"/>
    </location>
</feature>
<evidence type="ECO:0000256" key="4">
    <source>
        <dbReference type="ARBA" id="ARBA00022989"/>
    </source>
</evidence>
<feature type="region of interest" description="Disordered" evidence="7">
    <location>
        <begin position="357"/>
        <end position="380"/>
    </location>
</feature>
<feature type="transmembrane region" description="Helical" evidence="8">
    <location>
        <begin position="44"/>
        <end position="64"/>
    </location>
</feature>
<organism evidence="10 11">
    <name type="scientific">Kushneria phyllosphaerae</name>
    <dbReference type="NCBI Taxonomy" id="2100822"/>
    <lineage>
        <taxon>Bacteria</taxon>
        <taxon>Pseudomonadati</taxon>
        <taxon>Pseudomonadota</taxon>
        <taxon>Gammaproteobacteria</taxon>
        <taxon>Oceanospirillales</taxon>
        <taxon>Halomonadaceae</taxon>
        <taxon>Kushneria</taxon>
    </lineage>
</organism>
<dbReference type="Proteomes" id="UP000244934">
    <property type="component" value="Unassembled WGS sequence"/>
</dbReference>
<keyword evidence="5 8" id="KW-0472">Membrane</keyword>
<evidence type="ECO:0000256" key="1">
    <source>
        <dbReference type="ARBA" id="ARBA00004651"/>
    </source>
</evidence>
<comment type="similarity">
    <text evidence="6">Belongs to the YccS/YhfK family.</text>
</comment>
<evidence type="ECO:0000256" key="8">
    <source>
        <dbReference type="SAM" id="Phobius"/>
    </source>
</evidence>
<dbReference type="OrthoDB" id="977186at2"/>
<dbReference type="AlphaFoldDB" id="A0A2R8CLY5"/>
<evidence type="ECO:0000256" key="6">
    <source>
        <dbReference type="ARBA" id="ARBA00043993"/>
    </source>
</evidence>
<feature type="domain" description="Integral membrane bound transporter" evidence="9">
    <location>
        <begin position="31"/>
        <end position="157"/>
    </location>
</feature>
<comment type="subcellular location">
    <subcellularLocation>
        <location evidence="1">Cell membrane</location>
        <topology evidence="1">Multi-pass membrane protein</topology>
    </subcellularLocation>
</comment>
<evidence type="ECO:0000313" key="10">
    <source>
        <dbReference type="EMBL" id="SPJ33917.1"/>
    </source>
</evidence>
<sequence>MARLRFRDPYFNYRYRHYLYTLRATIALSVTFCIVSVFNIPHSIWAPVSTLMVMGNLPHVGGVLDKGGQRLIGTALGGLLGVALLLIPSAPPGTIQVLTLAAIAVALHATFTSRYGYSVLMFGITILMVTGDGNQDLTIALWRAFDVLLGTSIGILITIIVLPQKATDLFRFMLADNLDRLASLYYAHTLATEADHDQALEEMKKTTTQLIQQRSLVDAVHKEGRLRRGELNSLLSLERRMISTVELLLETHWDTRNGHEIIESLEGLRIDQQQLARSLSMLAHQVRTGQQIDMNIAALDLQRYVNRAFSGRSSSGRALFSPSGYLWLNRELARQARALVGYLGNIQRLPSSRLRKRANRHHLVGGRRLSDERPADSAQP</sequence>
<protein>
    <submittedName>
        <fullName evidence="10">Inner membrane protein YeeA</fullName>
    </submittedName>
</protein>
<keyword evidence="4 8" id="KW-1133">Transmembrane helix</keyword>
<evidence type="ECO:0000256" key="2">
    <source>
        <dbReference type="ARBA" id="ARBA00022475"/>
    </source>
</evidence>